<dbReference type="PROSITE" id="PS50110">
    <property type="entry name" value="RESPONSE_REGULATORY"/>
    <property type="match status" value="1"/>
</dbReference>
<dbReference type="Proteomes" id="UP000293854">
    <property type="component" value="Unassembled WGS sequence"/>
</dbReference>
<dbReference type="SMART" id="SM00862">
    <property type="entry name" value="Trans_reg_C"/>
    <property type="match status" value="1"/>
</dbReference>
<dbReference type="InterPro" id="IPR001867">
    <property type="entry name" value="OmpR/PhoB-type_DNA-bd"/>
</dbReference>
<evidence type="ECO:0000256" key="15">
    <source>
        <dbReference type="PROSITE-ProRule" id="PRU01091"/>
    </source>
</evidence>
<dbReference type="CDD" id="cd00383">
    <property type="entry name" value="trans_reg_C"/>
    <property type="match status" value="1"/>
</dbReference>
<comment type="function">
    <text evidence="10">Member of the two-component regulatory system HssS/HssR involved in intracellular heme homeostasis and tempering of staphylococcal virulence. Phosphorylated HssR binds to a direct repeat sequence within hrtAB promoter and activates the expression of hrtAB, an efflux pump, in response to extracellular heme, hemin, hemoglobin or blood.</text>
</comment>
<evidence type="ECO:0000256" key="9">
    <source>
        <dbReference type="ARBA" id="ARBA00023163"/>
    </source>
</evidence>
<dbReference type="FunFam" id="1.10.10.10:FF:000018">
    <property type="entry name" value="DNA-binding response regulator ResD"/>
    <property type="match status" value="1"/>
</dbReference>
<dbReference type="GeneID" id="93725846"/>
<keyword evidence="21" id="KW-1185">Reference proteome</keyword>
<keyword evidence="9" id="KW-0804">Transcription</keyword>
<dbReference type="EMBL" id="RQTE01000132">
    <property type="protein sequence ID" value="RZI01969.1"/>
    <property type="molecule type" value="Genomic_DNA"/>
</dbReference>
<evidence type="ECO:0000256" key="11">
    <source>
        <dbReference type="ARBA" id="ARBA00039976"/>
    </source>
</evidence>
<dbReference type="FunFam" id="3.40.50.2300:FF:000001">
    <property type="entry name" value="DNA-binding response regulator PhoB"/>
    <property type="match status" value="1"/>
</dbReference>
<dbReference type="CDD" id="cd17574">
    <property type="entry name" value="REC_OmpR"/>
    <property type="match status" value="1"/>
</dbReference>
<dbReference type="InterPro" id="IPR039420">
    <property type="entry name" value="WalR-like"/>
</dbReference>
<comment type="subcellular location">
    <subcellularLocation>
        <location evidence="1">Cytoplasm</location>
    </subcellularLocation>
</comment>
<evidence type="ECO:0000259" key="16">
    <source>
        <dbReference type="PROSITE" id="PS50110"/>
    </source>
</evidence>
<dbReference type="Gene3D" id="3.40.50.2300">
    <property type="match status" value="1"/>
</dbReference>
<feature type="domain" description="Response regulatory" evidence="16">
    <location>
        <begin position="3"/>
        <end position="116"/>
    </location>
</feature>
<gene>
    <name evidence="19" type="ORF">EIG99_07415</name>
    <name evidence="18" type="ORF">I6J05_07655</name>
</gene>
<evidence type="ECO:0000256" key="3">
    <source>
        <dbReference type="ARBA" id="ARBA00022553"/>
    </source>
</evidence>
<dbReference type="GO" id="GO:0005829">
    <property type="term" value="C:cytosol"/>
    <property type="evidence" value="ECO:0007669"/>
    <property type="project" value="TreeGrafter"/>
</dbReference>
<evidence type="ECO:0000256" key="2">
    <source>
        <dbReference type="ARBA" id="ARBA00022490"/>
    </source>
</evidence>
<dbReference type="KEGG" id="scv:A4G25_10820"/>
<keyword evidence="6" id="KW-0843">Virulence</keyword>
<evidence type="ECO:0000256" key="13">
    <source>
        <dbReference type="ARBA" id="ARBA00042383"/>
    </source>
</evidence>
<dbReference type="EMBL" id="CP068073">
    <property type="protein sequence ID" value="QQS81801.1"/>
    <property type="molecule type" value="Genomic_DNA"/>
</dbReference>
<name>A0A143PDP3_9STAP</name>
<keyword evidence="3 14" id="KW-0597">Phosphoprotein</keyword>
<dbReference type="PANTHER" id="PTHR48111">
    <property type="entry name" value="REGULATOR OF RPOS"/>
    <property type="match status" value="1"/>
</dbReference>
<evidence type="ECO:0000313" key="21">
    <source>
        <dbReference type="Proteomes" id="UP000595942"/>
    </source>
</evidence>
<dbReference type="GO" id="GO:0032993">
    <property type="term" value="C:protein-DNA complex"/>
    <property type="evidence" value="ECO:0007669"/>
    <property type="project" value="TreeGrafter"/>
</dbReference>
<accession>A0A143PDP3</accession>
<evidence type="ECO:0000256" key="14">
    <source>
        <dbReference type="PROSITE-ProRule" id="PRU00169"/>
    </source>
</evidence>
<dbReference type="InterPro" id="IPR036388">
    <property type="entry name" value="WH-like_DNA-bd_sf"/>
</dbReference>
<evidence type="ECO:0000313" key="20">
    <source>
        <dbReference type="Proteomes" id="UP000293854"/>
    </source>
</evidence>
<proteinExistence type="predicted"/>
<dbReference type="RefSeq" id="WP_047131505.1">
    <property type="nucleotide sequence ID" value="NZ_CP015114.1"/>
</dbReference>
<keyword evidence="7 15" id="KW-0238">DNA-binding</keyword>
<dbReference type="InterPro" id="IPR011006">
    <property type="entry name" value="CheY-like_superfamily"/>
</dbReference>
<evidence type="ECO:0000256" key="10">
    <source>
        <dbReference type="ARBA" id="ARBA00037471"/>
    </source>
</evidence>
<dbReference type="GO" id="GO:0000156">
    <property type="term" value="F:phosphorelay response regulator activity"/>
    <property type="evidence" value="ECO:0007669"/>
    <property type="project" value="TreeGrafter"/>
</dbReference>
<reference evidence="19 20" key="1">
    <citation type="submission" date="2018-11" db="EMBL/GenBank/DDBJ databases">
        <title>Genomic profiling of Staphylococcus species from a Poultry farm system in KwaZulu-Natal, South Africa.</title>
        <authorList>
            <person name="Amoako D.G."/>
            <person name="Somboro A.M."/>
            <person name="Abia A.L.K."/>
            <person name="Bester L.A."/>
            <person name="Essack S.Y."/>
        </authorList>
    </citation>
    <scope>NUCLEOTIDE SEQUENCE [LARGE SCALE GENOMIC DNA]</scope>
    <source>
        <strain evidence="19 20">SA11</strain>
    </source>
</reference>
<dbReference type="AlphaFoldDB" id="A0A143PDP3"/>
<dbReference type="GO" id="GO:0000976">
    <property type="term" value="F:transcription cis-regulatory region binding"/>
    <property type="evidence" value="ECO:0007669"/>
    <property type="project" value="TreeGrafter"/>
</dbReference>
<evidence type="ECO:0000313" key="19">
    <source>
        <dbReference type="EMBL" id="RZI01969.1"/>
    </source>
</evidence>
<reference evidence="18 21" key="2">
    <citation type="submission" date="2021-01" db="EMBL/GenBank/DDBJ databases">
        <title>FDA dAtabase for Regulatory Grade micrObial Sequences (FDA-ARGOS): Supporting development and validation of Infectious Disease Dx tests.</title>
        <authorList>
            <person name="Sproer C."/>
            <person name="Gronow S."/>
            <person name="Severitt S."/>
            <person name="Schroder I."/>
            <person name="Tallon L."/>
            <person name="Sadzewicz L."/>
            <person name="Zhao X."/>
            <person name="Boylan J."/>
            <person name="Ott S."/>
            <person name="Bowen H."/>
            <person name="Vavikolanu K."/>
            <person name="Mehta A."/>
            <person name="Aluvathingal J."/>
            <person name="Nadendla S."/>
            <person name="Lowell S."/>
            <person name="Myers T."/>
            <person name="Yan Y."/>
            <person name="Sichtig H."/>
        </authorList>
    </citation>
    <scope>NUCLEOTIDE SEQUENCE [LARGE SCALE GENOMIC DNA]</scope>
    <source>
        <strain evidence="18 21">FDAARGOS_1148</strain>
    </source>
</reference>
<evidence type="ECO:0000256" key="8">
    <source>
        <dbReference type="ARBA" id="ARBA00023159"/>
    </source>
</evidence>
<dbReference type="Pfam" id="PF00486">
    <property type="entry name" value="Trans_reg_C"/>
    <property type="match status" value="1"/>
</dbReference>
<dbReference type="Pfam" id="PF00072">
    <property type="entry name" value="Response_reg"/>
    <property type="match status" value="1"/>
</dbReference>
<evidence type="ECO:0000256" key="7">
    <source>
        <dbReference type="ARBA" id="ARBA00023125"/>
    </source>
</evidence>
<protein>
    <recommendedName>
        <fullName evidence="11">Heme response regulator HssR</fullName>
    </recommendedName>
    <alternativeName>
        <fullName evidence="13">Staphylococcal respiratory response protein A</fullName>
    </alternativeName>
    <alternativeName>
        <fullName evidence="12">Transcriptional regulatory protein SrrA</fullName>
    </alternativeName>
</protein>
<keyword evidence="4" id="KW-0902">Two-component regulatory system</keyword>
<dbReference type="SMART" id="SM00448">
    <property type="entry name" value="REC"/>
    <property type="match status" value="1"/>
</dbReference>
<evidence type="ECO:0000256" key="5">
    <source>
        <dbReference type="ARBA" id="ARBA00023015"/>
    </source>
</evidence>
<dbReference type="Gene3D" id="1.10.10.10">
    <property type="entry name" value="Winged helix-like DNA-binding domain superfamily/Winged helix DNA-binding domain"/>
    <property type="match status" value="1"/>
</dbReference>
<keyword evidence="2" id="KW-0963">Cytoplasm</keyword>
<feature type="modified residue" description="4-aspartylphosphate" evidence="14">
    <location>
        <position position="52"/>
    </location>
</feature>
<evidence type="ECO:0000256" key="6">
    <source>
        <dbReference type="ARBA" id="ARBA00023026"/>
    </source>
</evidence>
<organism evidence="19 20">
    <name type="scientific">Staphylococcus condimenti</name>
    <dbReference type="NCBI Taxonomy" id="70255"/>
    <lineage>
        <taxon>Bacteria</taxon>
        <taxon>Bacillati</taxon>
        <taxon>Bacillota</taxon>
        <taxon>Bacilli</taxon>
        <taxon>Bacillales</taxon>
        <taxon>Staphylococcaceae</taxon>
        <taxon>Staphylococcus</taxon>
    </lineage>
</organism>
<keyword evidence="8" id="KW-0010">Activator</keyword>
<feature type="DNA-binding region" description="OmpR/PhoB-type" evidence="15">
    <location>
        <begin position="124"/>
        <end position="222"/>
    </location>
</feature>
<keyword evidence="5" id="KW-0805">Transcription regulation</keyword>
<evidence type="ECO:0000256" key="12">
    <source>
        <dbReference type="ARBA" id="ARBA00040489"/>
    </source>
</evidence>
<dbReference type="PROSITE" id="PS51755">
    <property type="entry name" value="OMPR_PHOB"/>
    <property type="match status" value="1"/>
</dbReference>
<evidence type="ECO:0000259" key="17">
    <source>
        <dbReference type="PROSITE" id="PS51755"/>
    </source>
</evidence>
<evidence type="ECO:0000256" key="4">
    <source>
        <dbReference type="ARBA" id="ARBA00023012"/>
    </source>
</evidence>
<dbReference type="InterPro" id="IPR001789">
    <property type="entry name" value="Sig_transdc_resp-reg_receiver"/>
</dbReference>
<dbReference type="GO" id="GO:0006355">
    <property type="term" value="P:regulation of DNA-templated transcription"/>
    <property type="evidence" value="ECO:0007669"/>
    <property type="project" value="InterPro"/>
</dbReference>
<dbReference type="SUPFAM" id="SSF52172">
    <property type="entry name" value="CheY-like"/>
    <property type="match status" value="1"/>
</dbReference>
<dbReference type="PANTHER" id="PTHR48111:SF49">
    <property type="entry name" value="HEME RESPONSE REGULATOR HSSR"/>
    <property type="match status" value="1"/>
</dbReference>
<sequence>MTTCLIVDDDYQILHYVSSYLEKEGFKTATQSNAVDALKYLEQHHVDIAVVDIMMNGMDGFELCQKIKDNYTLPVIMLTARDALSDKEEAYLTGTDDYVTKPFEVQELIFRIKAVLRRYQINAENELEIGNLKLNQSYLEIATANKTMTLPNKEFHLLFLLVSHPKQVFSREECIERVWGFDYDGDDRTVDVHIRRLRNRLSKIGSDVSIETVRGLGYKAEVHV</sequence>
<feature type="domain" description="OmpR/PhoB-type" evidence="17">
    <location>
        <begin position="124"/>
        <end position="222"/>
    </location>
</feature>
<evidence type="ECO:0000313" key="18">
    <source>
        <dbReference type="EMBL" id="QQS81801.1"/>
    </source>
</evidence>
<dbReference type="Proteomes" id="UP000595942">
    <property type="component" value="Chromosome"/>
</dbReference>
<evidence type="ECO:0000256" key="1">
    <source>
        <dbReference type="ARBA" id="ARBA00004496"/>
    </source>
</evidence>
<dbReference type="OrthoDB" id="9790442at2"/>